<reference evidence="1 2" key="1">
    <citation type="submission" date="2016-10" db="EMBL/GenBank/DDBJ databases">
        <authorList>
            <person name="de Groot N.N."/>
        </authorList>
    </citation>
    <scope>NUCLEOTIDE SEQUENCE [LARGE SCALE GENOMIC DNA]</scope>
    <source>
        <strain evidence="1 2">CECT 7543</strain>
    </source>
</reference>
<dbReference type="AlphaFoldDB" id="A0A1H0E9T7"/>
<protein>
    <submittedName>
        <fullName evidence="1">Uncharacterized protein</fullName>
    </submittedName>
</protein>
<evidence type="ECO:0000313" key="2">
    <source>
        <dbReference type="Proteomes" id="UP000198827"/>
    </source>
</evidence>
<dbReference type="RefSeq" id="WP_090178112.1">
    <property type="nucleotide sequence ID" value="NZ_LT629705.1"/>
</dbReference>
<organism evidence="1 2">
    <name type="scientific">Pseudomonas arsenicoxydans</name>
    <dbReference type="NCBI Taxonomy" id="702115"/>
    <lineage>
        <taxon>Bacteria</taxon>
        <taxon>Pseudomonadati</taxon>
        <taxon>Pseudomonadota</taxon>
        <taxon>Gammaproteobacteria</taxon>
        <taxon>Pseudomonadales</taxon>
        <taxon>Pseudomonadaceae</taxon>
        <taxon>Pseudomonas</taxon>
    </lineage>
</organism>
<dbReference type="OrthoDB" id="6885512at2"/>
<dbReference type="EMBL" id="LT629705">
    <property type="protein sequence ID" value="SDN79194.1"/>
    <property type="molecule type" value="Genomic_DNA"/>
</dbReference>
<sequence length="100" mass="12152">MLPPRFLDFIKALTARTERGEFSWSYDDNNSFVKLKENDFSLSLRYSFNADEKYAEYVIYYIDEIGNKEHRFYTNQTWNDFDFIRRLFDAAQASEMRLPF</sequence>
<dbReference type="Proteomes" id="UP000198827">
    <property type="component" value="Chromosome I"/>
</dbReference>
<proteinExistence type="predicted"/>
<accession>A0A1H0E9T7</accession>
<evidence type="ECO:0000313" key="1">
    <source>
        <dbReference type="EMBL" id="SDN79194.1"/>
    </source>
</evidence>
<gene>
    <name evidence="1" type="ORF">SAMN04489798_1177</name>
</gene>
<name>A0A1H0E9T7_9PSED</name>